<dbReference type="InterPro" id="IPR008217">
    <property type="entry name" value="Ccc1_fam"/>
</dbReference>
<keyword evidence="3 5" id="KW-1133">Transmembrane helix</keyword>
<evidence type="ECO:0000313" key="6">
    <source>
        <dbReference type="EMBL" id="OGM10854.1"/>
    </source>
</evidence>
<feature type="transmembrane region" description="Helical" evidence="5">
    <location>
        <begin position="51"/>
        <end position="74"/>
    </location>
</feature>
<evidence type="ECO:0000256" key="4">
    <source>
        <dbReference type="ARBA" id="ARBA00023136"/>
    </source>
</evidence>
<evidence type="ECO:0000313" key="7">
    <source>
        <dbReference type="Proteomes" id="UP000178533"/>
    </source>
</evidence>
<comment type="caution">
    <text evidence="6">The sequence shown here is derived from an EMBL/GenBank/DDBJ whole genome shotgun (WGS) entry which is preliminary data.</text>
</comment>
<dbReference type="Pfam" id="PF01988">
    <property type="entry name" value="VIT1"/>
    <property type="match status" value="1"/>
</dbReference>
<dbReference type="GO" id="GO:0005384">
    <property type="term" value="F:manganese ion transmembrane transporter activity"/>
    <property type="evidence" value="ECO:0007669"/>
    <property type="project" value="InterPro"/>
</dbReference>
<feature type="transmembrane region" description="Helical" evidence="5">
    <location>
        <begin position="21"/>
        <end position="45"/>
    </location>
</feature>
<keyword evidence="2 5" id="KW-0812">Transmembrane</keyword>
<dbReference type="GO" id="GO:0030026">
    <property type="term" value="P:intracellular manganese ion homeostasis"/>
    <property type="evidence" value="ECO:0007669"/>
    <property type="project" value="InterPro"/>
</dbReference>
<dbReference type="STRING" id="1802481.A2W13_00125"/>
<evidence type="ECO:0008006" key="8">
    <source>
        <dbReference type="Google" id="ProtNLM"/>
    </source>
</evidence>
<evidence type="ECO:0000256" key="1">
    <source>
        <dbReference type="ARBA" id="ARBA00004127"/>
    </source>
</evidence>
<evidence type="ECO:0000256" key="5">
    <source>
        <dbReference type="SAM" id="Phobius"/>
    </source>
</evidence>
<protein>
    <recommendedName>
        <fullName evidence="8">Iron transporter</fullName>
    </recommendedName>
</protein>
<evidence type="ECO:0000256" key="3">
    <source>
        <dbReference type="ARBA" id="ARBA00022989"/>
    </source>
</evidence>
<accession>A0A1F7X709</accession>
<dbReference type="Proteomes" id="UP000178533">
    <property type="component" value="Unassembled WGS sequence"/>
</dbReference>
<name>A0A1F7X709_9BACT</name>
<proteinExistence type="predicted"/>
<reference evidence="6 7" key="1">
    <citation type="journal article" date="2016" name="Nat. Commun.">
        <title>Thousands of microbial genomes shed light on interconnected biogeochemical processes in an aquifer system.</title>
        <authorList>
            <person name="Anantharaman K."/>
            <person name="Brown C.T."/>
            <person name="Hug L.A."/>
            <person name="Sharon I."/>
            <person name="Castelle C.J."/>
            <person name="Probst A.J."/>
            <person name="Thomas B.C."/>
            <person name="Singh A."/>
            <person name="Wilkins M.J."/>
            <person name="Karaoz U."/>
            <person name="Brodie E.L."/>
            <person name="Williams K.H."/>
            <person name="Hubbard S.S."/>
            <person name="Banfield J.F."/>
        </authorList>
    </citation>
    <scope>NUCLEOTIDE SEQUENCE [LARGE SCALE GENOMIC DNA]</scope>
</reference>
<dbReference type="PANTHER" id="PTHR31851">
    <property type="entry name" value="FE(2+)/MN(2+) TRANSPORTER PCL1"/>
    <property type="match status" value="1"/>
</dbReference>
<organism evidence="6 7">
    <name type="scientific">Candidatus Woesebacteria bacterium RBG_16_36_11</name>
    <dbReference type="NCBI Taxonomy" id="1802481"/>
    <lineage>
        <taxon>Bacteria</taxon>
        <taxon>Candidatus Woeseibacteriota</taxon>
    </lineage>
</organism>
<dbReference type="GO" id="GO:0012505">
    <property type="term" value="C:endomembrane system"/>
    <property type="evidence" value="ECO:0007669"/>
    <property type="project" value="UniProtKB-SubCell"/>
</dbReference>
<dbReference type="EMBL" id="MGFT01000034">
    <property type="protein sequence ID" value="OGM10854.1"/>
    <property type="molecule type" value="Genomic_DNA"/>
</dbReference>
<dbReference type="AlphaFoldDB" id="A0A1F7X709"/>
<evidence type="ECO:0000256" key="2">
    <source>
        <dbReference type="ARBA" id="ARBA00022692"/>
    </source>
</evidence>
<feature type="transmembrane region" description="Helical" evidence="5">
    <location>
        <begin position="213"/>
        <end position="233"/>
    </location>
</feature>
<keyword evidence="4 5" id="KW-0472">Membrane</keyword>
<gene>
    <name evidence="6" type="ORF">A2W13_00125</name>
</gene>
<feature type="transmembrane region" description="Helical" evidence="5">
    <location>
        <begin position="181"/>
        <end position="201"/>
    </location>
</feature>
<comment type="subcellular location">
    <subcellularLocation>
        <location evidence="1">Endomembrane system</location>
        <topology evidence="1">Multi-pass membrane protein</topology>
    </subcellularLocation>
</comment>
<sequence>MRLFTRKLFIHHEFHNAVSSIHDVILGGQDGLVNVLGIVLGVSAASPDKNILVAASLAATLSGAVSMAAVAYTSTLAQIDHYKREVQNERDEINKNPQQEREEVRDIYRKKGFSGKLLEDIVATVTRNKESWLRTLIREELNLQIIDKKTIFKISATVGIATLVCSFVPITPFFLLPHNTAMIVSLISSMIVLFAIGAYEAKIYVGSWIKNGIQLAIIGMGSAFVGFMIGKLFNVTSL</sequence>
<feature type="transmembrane region" description="Helical" evidence="5">
    <location>
        <begin position="151"/>
        <end position="175"/>
    </location>
</feature>